<dbReference type="InterPro" id="IPR005829">
    <property type="entry name" value="Sugar_transporter_CS"/>
</dbReference>
<dbReference type="SMART" id="SM00066">
    <property type="entry name" value="GAL4"/>
    <property type="match status" value="1"/>
</dbReference>
<dbReference type="InterPro" id="IPR036259">
    <property type="entry name" value="MFS_trans_sf"/>
</dbReference>
<keyword evidence="5 9" id="KW-0472">Membrane</keyword>
<feature type="transmembrane region" description="Helical" evidence="9">
    <location>
        <begin position="464"/>
        <end position="486"/>
    </location>
</feature>
<comment type="subcellular location">
    <subcellularLocation>
        <location evidence="1">Membrane</location>
        <topology evidence="1">Multi-pass membrane protein</topology>
    </subcellularLocation>
</comment>
<dbReference type="GO" id="GO:0022857">
    <property type="term" value="F:transmembrane transporter activity"/>
    <property type="evidence" value="ECO:0007669"/>
    <property type="project" value="InterPro"/>
</dbReference>
<dbReference type="PANTHER" id="PTHR46910:SF1">
    <property type="entry name" value="MISCELLANEOUS ZN(II)2CYS6 TRANSCRIPTION FACTOR (EUROFUNG)-RELATED"/>
    <property type="match status" value="1"/>
</dbReference>
<dbReference type="CDD" id="cd12148">
    <property type="entry name" value="fungal_TF_MHR"/>
    <property type="match status" value="1"/>
</dbReference>
<evidence type="ECO:0000313" key="11">
    <source>
        <dbReference type="EMBL" id="KAF4974423.1"/>
    </source>
</evidence>
<dbReference type="PROSITE" id="PS50048">
    <property type="entry name" value="ZN2_CY6_FUNGAL_2"/>
    <property type="match status" value="1"/>
</dbReference>
<keyword evidence="2 9" id="KW-0812">Transmembrane</keyword>
<feature type="transmembrane region" description="Helical" evidence="9">
    <location>
        <begin position="104"/>
        <end position="121"/>
    </location>
</feature>
<dbReference type="InterPro" id="IPR029058">
    <property type="entry name" value="AB_hydrolase_fold"/>
</dbReference>
<reference evidence="11" key="2">
    <citation type="submission" date="2020-05" db="EMBL/GenBank/DDBJ databases">
        <authorList>
            <person name="Kim H.-S."/>
            <person name="Proctor R.H."/>
            <person name="Brown D.W."/>
        </authorList>
    </citation>
    <scope>NUCLEOTIDE SEQUENCE</scope>
    <source>
        <strain evidence="11">NRRL 22465</strain>
    </source>
</reference>
<dbReference type="InterPro" id="IPR011701">
    <property type="entry name" value="MFS"/>
</dbReference>
<feature type="transmembrane region" description="Helical" evidence="9">
    <location>
        <begin position="192"/>
        <end position="216"/>
    </location>
</feature>
<reference evidence="11" key="1">
    <citation type="journal article" date="2020" name="BMC Genomics">
        <title>Correction to: Identification and distribution of gene clusters required for synthesis of sphingolipid metabolism inhibitors in diverse species of the filamentous fungus Fusarium.</title>
        <authorList>
            <person name="Kim H.S."/>
            <person name="Lohmar J.M."/>
            <person name="Busman M."/>
            <person name="Brown D.W."/>
            <person name="Naumann T.A."/>
            <person name="Divon H.H."/>
            <person name="Lysoe E."/>
            <person name="Uhlig S."/>
            <person name="Proctor R.H."/>
        </authorList>
    </citation>
    <scope>NUCLEOTIDE SEQUENCE</scope>
    <source>
        <strain evidence="11">NRRL 22465</strain>
    </source>
</reference>
<evidence type="ECO:0000256" key="8">
    <source>
        <dbReference type="SAM" id="MobiDB-lite"/>
    </source>
</evidence>
<dbReference type="OrthoDB" id="268400at2759"/>
<keyword evidence="7" id="KW-0539">Nucleus</keyword>
<feature type="compositionally biased region" description="Basic and acidic residues" evidence="8">
    <location>
        <begin position="597"/>
        <end position="608"/>
    </location>
</feature>
<feature type="transmembrane region" description="Helical" evidence="9">
    <location>
        <begin position="498"/>
        <end position="519"/>
    </location>
</feature>
<keyword evidence="3" id="KW-0479">Metal-binding</keyword>
<keyword evidence="6" id="KW-0325">Glycoprotein</keyword>
<dbReference type="CDD" id="cd00067">
    <property type="entry name" value="GAL4"/>
    <property type="match status" value="1"/>
</dbReference>
<gene>
    <name evidence="11" type="ORF">FZEAL_8666</name>
</gene>
<dbReference type="Pfam" id="PF07690">
    <property type="entry name" value="MFS_1"/>
    <property type="match status" value="1"/>
</dbReference>
<feature type="domain" description="Zn(2)-C6 fungal-type" evidence="10">
    <location>
        <begin position="573"/>
        <end position="603"/>
    </location>
</feature>
<feature type="transmembrane region" description="Helical" evidence="9">
    <location>
        <begin position="847"/>
        <end position="866"/>
    </location>
</feature>
<dbReference type="GO" id="GO:0000981">
    <property type="term" value="F:DNA-binding transcription factor activity, RNA polymerase II-specific"/>
    <property type="evidence" value="ECO:0007669"/>
    <property type="project" value="InterPro"/>
</dbReference>
<dbReference type="InterPro" id="IPR050987">
    <property type="entry name" value="AtrR-like"/>
</dbReference>
<dbReference type="InterPro" id="IPR001138">
    <property type="entry name" value="Zn2Cys6_DnaBD"/>
</dbReference>
<keyword evidence="4 9" id="KW-1133">Transmembrane helix</keyword>
<dbReference type="Gene3D" id="4.10.240.10">
    <property type="entry name" value="Zn(2)-C6 fungal-type DNA-binding domain"/>
    <property type="match status" value="1"/>
</dbReference>
<organism evidence="11 12">
    <name type="scientific">Fusarium zealandicum</name>
    <dbReference type="NCBI Taxonomy" id="1053134"/>
    <lineage>
        <taxon>Eukaryota</taxon>
        <taxon>Fungi</taxon>
        <taxon>Dikarya</taxon>
        <taxon>Ascomycota</taxon>
        <taxon>Pezizomycotina</taxon>
        <taxon>Sordariomycetes</taxon>
        <taxon>Hypocreomycetidae</taxon>
        <taxon>Hypocreales</taxon>
        <taxon>Nectriaceae</taxon>
        <taxon>Fusarium</taxon>
        <taxon>Fusarium staphyleae species complex</taxon>
    </lineage>
</organism>
<evidence type="ECO:0000256" key="4">
    <source>
        <dbReference type="ARBA" id="ARBA00022989"/>
    </source>
</evidence>
<name>A0A8H4XGM6_9HYPO</name>
<accession>A0A8H4XGM6</accession>
<dbReference type="Proteomes" id="UP000635477">
    <property type="component" value="Unassembled WGS sequence"/>
</dbReference>
<feature type="region of interest" description="Disordered" evidence="8">
    <location>
        <begin position="595"/>
        <end position="661"/>
    </location>
</feature>
<feature type="transmembrane region" description="Helical" evidence="9">
    <location>
        <begin position="159"/>
        <end position="180"/>
    </location>
</feature>
<feature type="transmembrane region" description="Helical" evidence="9">
    <location>
        <begin position="314"/>
        <end position="339"/>
    </location>
</feature>
<dbReference type="SUPFAM" id="SSF103473">
    <property type="entry name" value="MFS general substrate transporter"/>
    <property type="match status" value="1"/>
</dbReference>
<evidence type="ECO:0000256" key="1">
    <source>
        <dbReference type="ARBA" id="ARBA00004141"/>
    </source>
</evidence>
<protein>
    <recommendedName>
        <fullName evidence="10">Zn(2)-C6 fungal-type domain-containing protein</fullName>
    </recommendedName>
</protein>
<dbReference type="SUPFAM" id="SSF57701">
    <property type="entry name" value="Zn2/Cys6 DNA-binding domain"/>
    <property type="match status" value="1"/>
</dbReference>
<dbReference type="GO" id="GO:0016020">
    <property type="term" value="C:membrane"/>
    <property type="evidence" value="ECO:0007669"/>
    <property type="project" value="UniProtKB-SubCell"/>
</dbReference>
<sequence>MDIKSGANHVEHVDLETVETIHVTKSKVDVSGTVKLTEGTIVYIPTPTADPRDPLNMKMWQKATVLVVISLFSTIGLALVSGFGGLLGFYIPAYSAVGKGYADITHLMTYPSLFMGIGNLIGMPLGIAVGRRIVLLVATIIMIASAGLCAGAQSYEWHLAGRCVLGLAAGQSEALVPMITQEIFFLHERSRCLMIQQTIQTIATAVFVIFAGPIAGAISPEWWYGLGACLSGLSLILAFFFVPETKYERPQSSFQGVKQGPTAGSDDDKSLSLCTERPELDFVNFEPRTWRSDMRFWIGEPEWYKVTDILMQTFGLLLFPNVLWAMCLNGLTLGVNIAIGTTYGGIVTSPPYNWPQTSASYVNAGQIITSLVALPVFGFGSDKIIKFFAKKRDGIHEPEVRLIPLILPTIVGVFTAVLYGLAAANPTEYHWFIYVWAVAAYYFTFVGANIVAITYLLDSYPQRAGPLLVIICAFRGVISFGVSYGISPFIEGTGYAGSFGVFGALTGVFGLLGIPIFIWGKKIRRFTGRWSVDKDKNARAVDMQDDAACEDALNAILASPRPPRSKRGRLSLACNQCRKRKVRCDATTPKCKNCVSRGDECETSDPRRPNAPAVRRWPAKNPPGGAASIRRHSTVSDRSSPSSLTSAQMEQPDASQSVPNCRNPTWIERAYKQSQDTPQDGPSNDSPDVLVNTDDTSHRVKYMGASSLQCLCRFVDLCFEKKGLDTIGAYFRWGMSFTEEYAIPLTLQLPDLPPSPSLEPWTTVFFERIHPLIPVLDQASFMSDLHHFTALQEGSDNGLQGVITSAEAPALVAMYSVLTIGIDEHQGTISESATPYLTAAYSLISHLISFPYTASVQALLLLIVALRGRSKEGQAWNLLGQAIRISYSLGLHRNIASSQPGSELHPRLWWTCYNLEKMMELETGRPSSISDFDCDQVLPKIGKETLPKTKPGNSPYFVQWVSLSHITSQISEHIYRRKAASSYGLLSEIARLDQALVDWREGASDEFNRARNTGGTESEQLSAHLLSLQYYQAQITLLRASLIFPEKSFTEEINKHSSRLNDSSRMLQYQNICVEAARSTITQAAEFADGQPHCTLLTGTQPFLAAVTLALHTLRKPHKRMGRSDGELVRTASEYVADYYGRAGQHPEFIQGVLELPQRMNQVLSGDRPVMDQQGPRTSSLGFHDADPVQSDLALAPLYMEPMAFDPSEGFHDPFQDMPLDQFWSIMDGRSAYKYNPSSICVSSITAYPRVNNLVKWKAWEWQKTVCIKAGREWAAPLMEVDIPHIFREGADRDSVPLHFRVPQAQEDAPTKKWPVGLLLTGIDAYRPDFTAVCNGLISRGWAVILAEIPGTADSPADSADPESPGRLWSSVFNWMERDDRFDMGHVLCWGLSSGGYYAIRSAHTHKDRLLGVIAQGACCHYLYDRDWIEKSDRHEYPFKLSPAFAMKHGFEKVEEYKEGVQNRFSLLKLGVIQKPSTRLLLLNGTRDGLMPIEDSMMLFEYGSPTEARFFPGATHMGGPMALPTACAWMEEVMASK</sequence>
<evidence type="ECO:0000313" key="12">
    <source>
        <dbReference type="Proteomes" id="UP000635477"/>
    </source>
</evidence>
<evidence type="ECO:0000259" key="10">
    <source>
        <dbReference type="PROSITE" id="PS50048"/>
    </source>
</evidence>
<feature type="transmembrane region" description="Helical" evidence="9">
    <location>
        <begin position="65"/>
        <end position="92"/>
    </location>
</feature>
<comment type="caution">
    <text evidence="11">The sequence shown here is derived from an EMBL/GenBank/DDBJ whole genome shotgun (WGS) entry which is preliminary data.</text>
</comment>
<evidence type="ECO:0000256" key="6">
    <source>
        <dbReference type="ARBA" id="ARBA00023180"/>
    </source>
</evidence>
<dbReference type="GO" id="GO:0006351">
    <property type="term" value="P:DNA-templated transcription"/>
    <property type="evidence" value="ECO:0007669"/>
    <property type="project" value="InterPro"/>
</dbReference>
<feature type="transmembrane region" description="Helical" evidence="9">
    <location>
        <begin position="402"/>
        <end position="421"/>
    </location>
</feature>
<dbReference type="PANTHER" id="PTHR46910">
    <property type="entry name" value="TRANSCRIPTION FACTOR PDR1"/>
    <property type="match status" value="1"/>
</dbReference>
<dbReference type="Gene3D" id="3.40.50.1820">
    <property type="entry name" value="alpha/beta hydrolase"/>
    <property type="match status" value="1"/>
</dbReference>
<dbReference type="InterPro" id="IPR007219">
    <property type="entry name" value="XnlR_reg_dom"/>
</dbReference>
<feature type="transmembrane region" description="Helical" evidence="9">
    <location>
        <begin position="359"/>
        <end position="381"/>
    </location>
</feature>
<dbReference type="GO" id="GO:0003677">
    <property type="term" value="F:DNA binding"/>
    <property type="evidence" value="ECO:0007669"/>
    <property type="project" value="InterPro"/>
</dbReference>
<feature type="transmembrane region" description="Helical" evidence="9">
    <location>
        <begin position="433"/>
        <end position="457"/>
    </location>
</feature>
<evidence type="ECO:0000256" key="9">
    <source>
        <dbReference type="SAM" id="Phobius"/>
    </source>
</evidence>
<proteinExistence type="predicted"/>
<evidence type="ECO:0000256" key="7">
    <source>
        <dbReference type="ARBA" id="ARBA00023242"/>
    </source>
</evidence>
<feature type="transmembrane region" description="Helical" evidence="9">
    <location>
        <begin position="133"/>
        <end position="153"/>
    </location>
</feature>
<dbReference type="Pfam" id="PF04082">
    <property type="entry name" value="Fungal_trans"/>
    <property type="match status" value="1"/>
</dbReference>
<dbReference type="SMART" id="SM00906">
    <property type="entry name" value="Fungal_trans"/>
    <property type="match status" value="1"/>
</dbReference>
<dbReference type="Gene3D" id="1.20.1250.20">
    <property type="entry name" value="MFS general substrate transporter like domains"/>
    <property type="match status" value="1"/>
</dbReference>
<evidence type="ECO:0000256" key="2">
    <source>
        <dbReference type="ARBA" id="ARBA00022692"/>
    </source>
</evidence>
<dbReference type="PROSITE" id="PS00217">
    <property type="entry name" value="SUGAR_TRANSPORT_2"/>
    <property type="match status" value="1"/>
</dbReference>
<dbReference type="PROSITE" id="PS00463">
    <property type="entry name" value="ZN2_CY6_FUNGAL_1"/>
    <property type="match status" value="1"/>
</dbReference>
<keyword evidence="12" id="KW-1185">Reference proteome</keyword>
<dbReference type="EMBL" id="JABEYC010000755">
    <property type="protein sequence ID" value="KAF4974423.1"/>
    <property type="molecule type" value="Genomic_DNA"/>
</dbReference>
<feature type="transmembrane region" description="Helical" evidence="9">
    <location>
        <begin position="222"/>
        <end position="242"/>
    </location>
</feature>
<evidence type="ECO:0000256" key="3">
    <source>
        <dbReference type="ARBA" id="ARBA00022723"/>
    </source>
</evidence>
<dbReference type="InterPro" id="IPR036864">
    <property type="entry name" value="Zn2-C6_fun-type_DNA-bd_sf"/>
</dbReference>
<evidence type="ECO:0000256" key="5">
    <source>
        <dbReference type="ARBA" id="ARBA00023136"/>
    </source>
</evidence>
<dbReference type="SUPFAM" id="SSF53474">
    <property type="entry name" value="alpha/beta-Hydrolases"/>
    <property type="match status" value="1"/>
</dbReference>
<dbReference type="Pfam" id="PF00172">
    <property type="entry name" value="Zn_clus"/>
    <property type="match status" value="1"/>
</dbReference>
<dbReference type="GO" id="GO:0008270">
    <property type="term" value="F:zinc ion binding"/>
    <property type="evidence" value="ECO:0007669"/>
    <property type="project" value="InterPro"/>
</dbReference>
<feature type="compositionally biased region" description="Polar residues" evidence="8">
    <location>
        <begin position="636"/>
        <end position="661"/>
    </location>
</feature>